<name>A0A1R2AKN7_9CILI</name>
<evidence type="ECO:0000313" key="2">
    <source>
        <dbReference type="EMBL" id="OMJ65066.1"/>
    </source>
</evidence>
<comment type="caution">
    <text evidence="2">The sequence shown here is derived from an EMBL/GenBank/DDBJ whole genome shotgun (WGS) entry which is preliminary data.</text>
</comment>
<proteinExistence type="predicted"/>
<protein>
    <submittedName>
        <fullName evidence="2">Uncharacterized protein</fullName>
    </submittedName>
</protein>
<dbReference type="AlphaFoldDB" id="A0A1R2AKN7"/>
<dbReference type="EMBL" id="MPUH01002503">
    <property type="protein sequence ID" value="OMJ65066.1"/>
    <property type="molecule type" value="Genomic_DNA"/>
</dbReference>
<sequence>MEDHEMKISRSSDKDWKKDSKTQDLTRETKKQAFKEQNRLSFREEMGKDAEAVCEYLSGKYPGAVGFWLNYMSNTPREEMYAFVRVKLVIDIGIKVMGVLARYRLDEGYELFDEIDREHKVSSMAKTLQLIKRGLAERLDGHIKYLLAVKKIVLEFVDDLIEVIVIRGINEYKSDYSFMLWAKDAIEIQYKASSYCRDVIRLYMLKNGICETEGTIISLSSINKPILGISGVHEESKEHAVYENLQKPMLYPSLLSETILKHSLNKQVKDDDTASESEGNLKCDEKSLNKPRRCMGREKAKCKRMEKTRKPFIKLRDLIPIVSTCKAGSKPKVANYKEGCEGMEGNKFVDRVVHKRVEQGYEMFYKYPWKADKAEKVVLGERGFSRSC</sequence>
<gene>
    <name evidence="2" type="ORF">SteCoe_39485</name>
</gene>
<accession>A0A1R2AKN7</accession>
<organism evidence="2 3">
    <name type="scientific">Stentor coeruleus</name>
    <dbReference type="NCBI Taxonomy" id="5963"/>
    <lineage>
        <taxon>Eukaryota</taxon>
        <taxon>Sar</taxon>
        <taxon>Alveolata</taxon>
        <taxon>Ciliophora</taxon>
        <taxon>Postciliodesmatophora</taxon>
        <taxon>Heterotrichea</taxon>
        <taxon>Heterotrichida</taxon>
        <taxon>Stentoridae</taxon>
        <taxon>Stentor</taxon>
    </lineage>
</organism>
<reference evidence="2 3" key="1">
    <citation type="submission" date="2016-11" db="EMBL/GenBank/DDBJ databases">
        <title>The macronuclear genome of Stentor coeruleus: a giant cell with tiny introns.</title>
        <authorList>
            <person name="Slabodnick M."/>
            <person name="Ruby J.G."/>
            <person name="Reiff S.B."/>
            <person name="Swart E.C."/>
            <person name="Gosai S."/>
            <person name="Prabakaran S."/>
            <person name="Witkowska E."/>
            <person name="Larue G.E."/>
            <person name="Fisher S."/>
            <person name="Freeman R.M."/>
            <person name="Gunawardena J."/>
            <person name="Chu W."/>
            <person name="Stover N.A."/>
            <person name="Gregory B.D."/>
            <person name="Nowacki M."/>
            <person name="Derisi J."/>
            <person name="Roy S.W."/>
            <person name="Marshall W.F."/>
            <person name="Sood P."/>
        </authorList>
    </citation>
    <scope>NUCLEOTIDE SEQUENCE [LARGE SCALE GENOMIC DNA]</scope>
    <source>
        <strain evidence="2">WM001</strain>
    </source>
</reference>
<evidence type="ECO:0000313" key="3">
    <source>
        <dbReference type="Proteomes" id="UP000187209"/>
    </source>
</evidence>
<evidence type="ECO:0000256" key="1">
    <source>
        <dbReference type="SAM" id="MobiDB-lite"/>
    </source>
</evidence>
<feature type="region of interest" description="Disordered" evidence="1">
    <location>
        <begin position="1"/>
        <end position="32"/>
    </location>
</feature>
<keyword evidence="3" id="KW-1185">Reference proteome</keyword>
<dbReference type="Proteomes" id="UP000187209">
    <property type="component" value="Unassembled WGS sequence"/>
</dbReference>